<dbReference type="EMBL" id="CVQH01025860">
    <property type="protein sequence ID" value="CRK39398.1"/>
    <property type="molecule type" value="Genomic_DNA"/>
</dbReference>
<evidence type="ECO:0000256" key="3">
    <source>
        <dbReference type="PIRSR" id="PIRSR601613-1"/>
    </source>
</evidence>
<comment type="similarity">
    <text evidence="4">Belongs to the flavin monoamine oxidase family.</text>
</comment>
<organism evidence="6 7">
    <name type="scientific">Verticillium longisporum</name>
    <name type="common">Verticillium dahliae var. longisporum</name>
    <dbReference type="NCBI Taxonomy" id="100787"/>
    <lineage>
        <taxon>Eukaryota</taxon>
        <taxon>Fungi</taxon>
        <taxon>Dikarya</taxon>
        <taxon>Ascomycota</taxon>
        <taxon>Pezizomycotina</taxon>
        <taxon>Sordariomycetes</taxon>
        <taxon>Hypocreomycetidae</taxon>
        <taxon>Glomerellales</taxon>
        <taxon>Plectosphaerellaceae</taxon>
        <taxon>Verticillium</taxon>
    </lineage>
</organism>
<evidence type="ECO:0000256" key="2">
    <source>
        <dbReference type="ARBA" id="ARBA00023002"/>
    </source>
</evidence>
<keyword evidence="4" id="KW-0285">Flavoprotein</keyword>
<reference evidence="6 7" key="1">
    <citation type="submission" date="2015-05" db="EMBL/GenBank/DDBJ databases">
        <authorList>
            <person name="Wang D.B."/>
            <person name="Wang M."/>
        </authorList>
    </citation>
    <scope>NUCLEOTIDE SEQUENCE [LARGE SCALE GENOMIC DNA]</scope>
    <source>
        <strain evidence="6">VL1</strain>
    </source>
</reference>
<sequence length="522" mass="57365">MCPPTNRPADDGPPIRVAIIGTGLAGLTTAHLLQNDDKNRYEVTLFEQANGLSFDAASVAVRNEVTRHKENMSMASDEWITQSIQPIANAVNNSEKDAAPAARKRVIIVGAGIAGLRAAAVLLEKDIDVVVVEARDRIGGRMLTAEVGKDKLDMGAAWMHGTCPLHFAEFGPPGSQFKAGNVADEFLDYLSYWLQREPDAPDVTADEHIRKFVRQHELLTEGEHVWAPEALRLHEATLGLRVEDISSKFFLDMLPPERDLYVKGGYRRISIKRLGRGDADSKLEISLRDDEYAESTLQADAVIVTVPLGVLKADTISFEPILPSHLLQGISRISYGALGKVFFEFREVFWSRHNDSLIYFPTPPELAADSEKNKNHVLGHCFLVTNLYMMTGTPRLCVLLAPPMVQELEAMAAGLGGSQAVFDYFEPLLEVFRLEPLEPLPPVVDIKVTNWTTDELAGFGTYSTAKVGDDPNIWWDALDEEKGSKLQFAGEHCTSTATGCVHGAFESGEEAAKRVLSALGQK</sequence>
<dbReference type="GO" id="GO:0016491">
    <property type="term" value="F:oxidoreductase activity"/>
    <property type="evidence" value="ECO:0007669"/>
    <property type="project" value="UniProtKB-KW"/>
</dbReference>
<dbReference type="Gene3D" id="3.90.660.10">
    <property type="match status" value="2"/>
</dbReference>
<dbReference type="AlphaFoldDB" id="A0A0G4MYW8"/>
<dbReference type="Pfam" id="PF01593">
    <property type="entry name" value="Amino_oxidase"/>
    <property type="match status" value="1"/>
</dbReference>
<feature type="binding site" evidence="3">
    <location>
        <begin position="133"/>
        <end position="134"/>
    </location>
    <ligand>
        <name>FAD</name>
        <dbReference type="ChEBI" id="CHEBI:57692"/>
    </ligand>
</feature>
<feature type="domain" description="Amine oxidase" evidence="5">
    <location>
        <begin position="264"/>
        <end position="516"/>
    </location>
</feature>
<evidence type="ECO:0000256" key="4">
    <source>
        <dbReference type="RuleBase" id="RU362067"/>
    </source>
</evidence>
<dbReference type="InterPro" id="IPR002937">
    <property type="entry name" value="Amino_oxidase"/>
</dbReference>
<evidence type="ECO:0000313" key="7">
    <source>
        <dbReference type="Proteomes" id="UP000044602"/>
    </source>
</evidence>
<dbReference type="STRING" id="100787.A0A0G4MYW8"/>
<protein>
    <recommendedName>
        <fullName evidence="4">Amine oxidase</fullName>
        <ecNumber evidence="4">1.4.3.-</ecNumber>
    </recommendedName>
</protein>
<dbReference type="Pfam" id="PF13450">
    <property type="entry name" value="NAD_binding_8"/>
    <property type="match status" value="2"/>
</dbReference>
<keyword evidence="4" id="KW-0274">FAD</keyword>
<accession>A0A0G4MYW8</accession>
<comment type="cofactor">
    <cofactor evidence="1 4">
        <name>FAD</name>
        <dbReference type="ChEBI" id="CHEBI:57692"/>
    </cofactor>
</comment>
<dbReference type="EC" id="1.4.3.-" evidence="4"/>
<dbReference type="Proteomes" id="UP000044602">
    <property type="component" value="Unassembled WGS sequence"/>
</dbReference>
<dbReference type="SUPFAM" id="SSF54373">
    <property type="entry name" value="FAD-linked reductases, C-terminal domain"/>
    <property type="match status" value="1"/>
</dbReference>
<dbReference type="InterPro" id="IPR050281">
    <property type="entry name" value="Flavin_monoamine_oxidase"/>
</dbReference>
<dbReference type="PANTHER" id="PTHR10742:SF410">
    <property type="entry name" value="LYSINE-SPECIFIC HISTONE DEMETHYLASE 2"/>
    <property type="match status" value="1"/>
</dbReference>
<dbReference type="PANTHER" id="PTHR10742">
    <property type="entry name" value="FLAVIN MONOAMINE OXIDASE"/>
    <property type="match status" value="1"/>
</dbReference>
<evidence type="ECO:0000259" key="5">
    <source>
        <dbReference type="Pfam" id="PF01593"/>
    </source>
</evidence>
<name>A0A0G4MYW8_VERLO</name>
<proteinExistence type="inferred from homology"/>
<evidence type="ECO:0000313" key="6">
    <source>
        <dbReference type="EMBL" id="CRK39398.1"/>
    </source>
</evidence>
<dbReference type="SUPFAM" id="SSF51905">
    <property type="entry name" value="FAD/NAD(P)-binding domain"/>
    <property type="match status" value="2"/>
</dbReference>
<gene>
    <name evidence="6" type="ORF">BN1708_001615</name>
</gene>
<keyword evidence="7" id="KW-1185">Reference proteome</keyword>
<dbReference type="InterPro" id="IPR001613">
    <property type="entry name" value="Flavin_amine_oxidase"/>
</dbReference>
<dbReference type="PRINTS" id="PR00757">
    <property type="entry name" value="AMINEOXDASEF"/>
</dbReference>
<keyword evidence="2 4" id="KW-0560">Oxidoreductase</keyword>
<dbReference type="InterPro" id="IPR036188">
    <property type="entry name" value="FAD/NAD-bd_sf"/>
</dbReference>
<dbReference type="Gene3D" id="3.50.50.60">
    <property type="entry name" value="FAD/NAD(P)-binding domain"/>
    <property type="match status" value="3"/>
</dbReference>
<evidence type="ECO:0000256" key="1">
    <source>
        <dbReference type="ARBA" id="ARBA00001974"/>
    </source>
</evidence>